<name>A0A0E9PG54_ANGAN</name>
<accession>A0A0E9PG54</accession>
<evidence type="ECO:0000313" key="1">
    <source>
        <dbReference type="EMBL" id="JAH03611.1"/>
    </source>
</evidence>
<sequence>MEKQCGGGVGTDYSSVHSVTWYRTKQLQQALDQPPTFTFMEKKHFKR</sequence>
<dbReference type="EMBL" id="GBXM01104966">
    <property type="protein sequence ID" value="JAH03611.1"/>
    <property type="molecule type" value="Transcribed_RNA"/>
</dbReference>
<reference evidence="1" key="1">
    <citation type="submission" date="2014-11" db="EMBL/GenBank/DDBJ databases">
        <authorList>
            <person name="Amaro Gonzalez C."/>
        </authorList>
    </citation>
    <scope>NUCLEOTIDE SEQUENCE</scope>
</reference>
<organism evidence="1">
    <name type="scientific">Anguilla anguilla</name>
    <name type="common">European freshwater eel</name>
    <name type="synonym">Muraena anguilla</name>
    <dbReference type="NCBI Taxonomy" id="7936"/>
    <lineage>
        <taxon>Eukaryota</taxon>
        <taxon>Metazoa</taxon>
        <taxon>Chordata</taxon>
        <taxon>Craniata</taxon>
        <taxon>Vertebrata</taxon>
        <taxon>Euteleostomi</taxon>
        <taxon>Actinopterygii</taxon>
        <taxon>Neopterygii</taxon>
        <taxon>Teleostei</taxon>
        <taxon>Anguilliformes</taxon>
        <taxon>Anguillidae</taxon>
        <taxon>Anguilla</taxon>
    </lineage>
</organism>
<protein>
    <submittedName>
        <fullName evidence="1">Uncharacterized protein</fullName>
    </submittedName>
</protein>
<reference evidence="1" key="2">
    <citation type="journal article" date="2015" name="Fish Shellfish Immunol.">
        <title>Early steps in the European eel (Anguilla anguilla)-Vibrio vulnificus interaction in the gills: Role of the RtxA13 toxin.</title>
        <authorList>
            <person name="Callol A."/>
            <person name="Pajuelo D."/>
            <person name="Ebbesson L."/>
            <person name="Teles M."/>
            <person name="MacKenzie S."/>
            <person name="Amaro C."/>
        </authorList>
    </citation>
    <scope>NUCLEOTIDE SEQUENCE</scope>
</reference>
<proteinExistence type="predicted"/>
<dbReference type="AlphaFoldDB" id="A0A0E9PG54"/>